<proteinExistence type="predicted"/>
<evidence type="ECO:0000313" key="2">
    <source>
        <dbReference type="Proteomes" id="UP001165395"/>
    </source>
</evidence>
<evidence type="ECO:0000313" key="1">
    <source>
        <dbReference type="EMBL" id="MCB6185093.1"/>
    </source>
</evidence>
<name>A0ABS8DA54_9NEIS</name>
<comment type="caution">
    <text evidence="1">The sequence shown here is derived from an EMBL/GenBank/DDBJ whole genome shotgun (WGS) entry which is preliminary data.</text>
</comment>
<organism evidence="1 2">
    <name type="scientific">Leeia speluncae</name>
    <dbReference type="NCBI Taxonomy" id="2884804"/>
    <lineage>
        <taxon>Bacteria</taxon>
        <taxon>Pseudomonadati</taxon>
        <taxon>Pseudomonadota</taxon>
        <taxon>Betaproteobacteria</taxon>
        <taxon>Neisseriales</taxon>
        <taxon>Leeiaceae</taxon>
        <taxon>Leeia</taxon>
    </lineage>
</organism>
<keyword evidence="2" id="KW-1185">Reference proteome</keyword>
<dbReference type="RefSeq" id="WP_227181925.1">
    <property type="nucleotide sequence ID" value="NZ_JAJBZT010000012.1"/>
</dbReference>
<gene>
    <name evidence="1" type="ORF">LIN78_16215</name>
</gene>
<protein>
    <submittedName>
        <fullName evidence="1">Uncharacterized protein</fullName>
    </submittedName>
</protein>
<accession>A0ABS8DA54</accession>
<reference evidence="1" key="1">
    <citation type="submission" date="2021-10" db="EMBL/GenBank/DDBJ databases">
        <title>The complete genome sequence of Leeia sp. TBRC 13508.</title>
        <authorList>
            <person name="Charoenyingcharoen P."/>
            <person name="Yukphan P."/>
        </authorList>
    </citation>
    <scope>NUCLEOTIDE SEQUENCE</scope>
    <source>
        <strain evidence="1">TBRC 13508</strain>
    </source>
</reference>
<dbReference type="EMBL" id="JAJBZT010000012">
    <property type="protein sequence ID" value="MCB6185093.1"/>
    <property type="molecule type" value="Genomic_DNA"/>
</dbReference>
<sequence length="248" mass="27460">MIVAILGFSGNVGKTTIANNLFGPYLGVNPIHLESTNHIQSVSNSDKNLVLEKADMFIIETIYEKVAFEENLVLDVGASDLKALLEAFNKYEGILDGVDRFIIPVSSDAKQGIDSIKTAATLIANGVDVEKIFLVFNRLSQKDLFFERFKDLIFNITGFDIALLKQSWFIPESGLFDVCSALCHTVFGLAESEIDYDKVLKDTFKNTGVQGKRSTFSCCSATWSKVNFYAIQVFYAEMTESTLVLDVG</sequence>
<dbReference type="Proteomes" id="UP001165395">
    <property type="component" value="Unassembled WGS sequence"/>
</dbReference>